<reference evidence="1 2" key="1">
    <citation type="submission" date="2021-06" db="EMBL/GenBank/DDBJ databases">
        <title>Caerostris extrusa draft genome.</title>
        <authorList>
            <person name="Kono N."/>
            <person name="Arakawa K."/>
        </authorList>
    </citation>
    <scope>NUCLEOTIDE SEQUENCE [LARGE SCALE GENOMIC DNA]</scope>
</reference>
<accession>A0AAV4Q2D5</accession>
<dbReference type="AlphaFoldDB" id="A0AAV4Q2D5"/>
<comment type="caution">
    <text evidence="1">The sequence shown here is derived from an EMBL/GenBank/DDBJ whole genome shotgun (WGS) entry which is preliminary data.</text>
</comment>
<evidence type="ECO:0000313" key="2">
    <source>
        <dbReference type="Proteomes" id="UP001054945"/>
    </source>
</evidence>
<organism evidence="1 2">
    <name type="scientific">Caerostris extrusa</name>
    <name type="common">Bark spider</name>
    <name type="synonym">Caerostris bankana</name>
    <dbReference type="NCBI Taxonomy" id="172846"/>
    <lineage>
        <taxon>Eukaryota</taxon>
        <taxon>Metazoa</taxon>
        <taxon>Ecdysozoa</taxon>
        <taxon>Arthropoda</taxon>
        <taxon>Chelicerata</taxon>
        <taxon>Arachnida</taxon>
        <taxon>Araneae</taxon>
        <taxon>Araneomorphae</taxon>
        <taxon>Entelegynae</taxon>
        <taxon>Araneoidea</taxon>
        <taxon>Araneidae</taxon>
        <taxon>Caerostris</taxon>
    </lineage>
</organism>
<evidence type="ECO:0000313" key="1">
    <source>
        <dbReference type="EMBL" id="GIY02604.1"/>
    </source>
</evidence>
<keyword evidence="2" id="KW-1185">Reference proteome</keyword>
<proteinExistence type="predicted"/>
<dbReference type="EMBL" id="BPLR01005463">
    <property type="protein sequence ID" value="GIY02604.1"/>
    <property type="molecule type" value="Genomic_DNA"/>
</dbReference>
<dbReference type="Proteomes" id="UP001054945">
    <property type="component" value="Unassembled WGS sequence"/>
</dbReference>
<protein>
    <submittedName>
        <fullName evidence="1">Uncharacterized protein</fullName>
    </submittedName>
</protein>
<name>A0AAV4Q2D5_CAEEX</name>
<gene>
    <name evidence="1" type="ORF">CEXT_289871</name>
</gene>
<sequence length="76" mass="8636">MAWWPALDITGFAAEYLFRQFLKYPTQKGVGERPETEEGKLGRVLVVLCCVKINAFCIDGPLDCMHYLYRGSMSNS</sequence>